<dbReference type="EMBL" id="FOOX01000001">
    <property type="protein sequence ID" value="SFF92544.1"/>
    <property type="molecule type" value="Genomic_DNA"/>
</dbReference>
<keyword evidence="2" id="KW-0547">Nucleotide-binding</keyword>
<sequence length="218" mass="23983">MEYIIKGINQTQVNVKAGMTFAAGLRSILRQDPDIIMVGEIRDTETAAIAVRAANTGHQIFSTLHTNDAPGAITRLLDMGVEPFRVSSSILGVVAQRLVRVICPHCKEAYQLDPGAPERQFLCLEPNDEITLYRGKGCEKCGNIGYRGRMAIHEVLIVDTELRNEIVKNVSTGELRQKSLAGGMISLKQDGIEKAKQGLTTIKEIMRVAYTQESNIQS</sequence>
<dbReference type="SUPFAM" id="SSF52540">
    <property type="entry name" value="P-loop containing nucleoside triphosphate hydrolases"/>
    <property type="match status" value="1"/>
</dbReference>
<dbReference type="PROSITE" id="PS00662">
    <property type="entry name" value="T2SP_E"/>
    <property type="match status" value="1"/>
</dbReference>
<dbReference type="CDD" id="cd01129">
    <property type="entry name" value="PulE-GspE-like"/>
    <property type="match status" value="1"/>
</dbReference>
<dbReference type="InterPro" id="IPR001482">
    <property type="entry name" value="T2SS/T4SS_dom"/>
</dbReference>
<dbReference type="GO" id="GO:0005524">
    <property type="term" value="F:ATP binding"/>
    <property type="evidence" value="ECO:0007669"/>
    <property type="project" value="UniProtKB-KW"/>
</dbReference>
<dbReference type="GO" id="GO:0016887">
    <property type="term" value="F:ATP hydrolysis activity"/>
    <property type="evidence" value="ECO:0007669"/>
    <property type="project" value="TreeGrafter"/>
</dbReference>
<keyword evidence="6" id="KW-1185">Reference proteome</keyword>
<evidence type="ECO:0000313" key="6">
    <source>
        <dbReference type="Proteomes" id="UP000199337"/>
    </source>
</evidence>
<dbReference type="Gene3D" id="3.40.50.300">
    <property type="entry name" value="P-loop containing nucleotide triphosphate hydrolases"/>
    <property type="match status" value="1"/>
</dbReference>
<evidence type="ECO:0000256" key="1">
    <source>
        <dbReference type="ARBA" id="ARBA00006611"/>
    </source>
</evidence>
<dbReference type="GO" id="GO:0005886">
    <property type="term" value="C:plasma membrane"/>
    <property type="evidence" value="ECO:0007669"/>
    <property type="project" value="TreeGrafter"/>
</dbReference>
<comment type="similarity">
    <text evidence="1">Belongs to the GSP E family.</text>
</comment>
<dbReference type="STRING" id="341036.SAMN05660649_00022"/>
<proteinExistence type="inferred from homology"/>
<dbReference type="AlphaFoldDB" id="A0A1I2MM10"/>
<evidence type="ECO:0000256" key="2">
    <source>
        <dbReference type="ARBA" id="ARBA00022741"/>
    </source>
</evidence>
<name>A0A1I2MM10_9FIRM</name>
<feature type="domain" description="Bacterial type II secretion system protein E" evidence="4">
    <location>
        <begin position="29"/>
        <end position="43"/>
    </location>
</feature>
<dbReference type="PANTHER" id="PTHR30258:SF1">
    <property type="entry name" value="PROTEIN TRANSPORT PROTEIN HOFB HOMOLOG"/>
    <property type="match status" value="1"/>
</dbReference>
<evidence type="ECO:0000313" key="5">
    <source>
        <dbReference type="EMBL" id="SFF92544.1"/>
    </source>
</evidence>
<dbReference type="PANTHER" id="PTHR30258">
    <property type="entry name" value="TYPE II SECRETION SYSTEM PROTEIN GSPE-RELATED"/>
    <property type="match status" value="1"/>
</dbReference>
<dbReference type="Proteomes" id="UP000199337">
    <property type="component" value="Unassembled WGS sequence"/>
</dbReference>
<evidence type="ECO:0000256" key="3">
    <source>
        <dbReference type="ARBA" id="ARBA00022840"/>
    </source>
</evidence>
<evidence type="ECO:0000259" key="4">
    <source>
        <dbReference type="PROSITE" id="PS00662"/>
    </source>
</evidence>
<gene>
    <name evidence="5" type="ORF">SAMN05660649_00022</name>
</gene>
<dbReference type="Pfam" id="PF00437">
    <property type="entry name" value="T2SSE"/>
    <property type="match status" value="1"/>
</dbReference>
<organism evidence="5 6">
    <name type="scientific">Desulfotruncus arcticus DSM 17038</name>
    <dbReference type="NCBI Taxonomy" id="1121424"/>
    <lineage>
        <taxon>Bacteria</taxon>
        <taxon>Bacillati</taxon>
        <taxon>Bacillota</taxon>
        <taxon>Clostridia</taxon>
        <taxon>Eubacteriales</taxon>
        <taxon>Desulfallaceae</taxon>
        <taxon>Desulfotruncus</taxon>
    </lineage>
</organism>
<keyword evidence="3" id="KW-0067">ATP-binding</keyword>
<dbReference type="InterPro" id="IPR027417">
    <property type="entry name" value="P-loop_NTPase"/>
</dbReference>
<reference evidence="6" key="1">
    <citation type="submission" date="2016-10" db="EMBL/GenBank/DDBJ databases">
        <authorList>
            <person name="Varghese N."/>
            <person name="Submissions S."/>
        </authorList>
    </citation>
    <scope>NUCLEOTIDE SEQUENCE [LARGE SCALE GENOMIC DNA]</scope>
    <source>
        <strain evidence="6">DSM 17038</strain>
    </source>
</reference>
<accession>A0A1I2MM10</accession>
<protein>
    <submittedName>
        <fullName evidence="5">Type II/IV secretion system protein</fullName>
    </submittedName>
</protein>